<keyword evidence="4" id="KW-1185">Reference proteome</keyword>
<dbReference type="SMART" id="SM00332">
    <property type="entry name" value="PP2Cc"/>
    <property type="match status" value="1"/>
</dbReference>
<dbReference type="SUPFAM" id="SSF81606">
    <property type="entry name" value="PP2C-like"/>
    <property type="match status" value="1"/>
</dbReference>
<feature type="region of interest" description="Disordered" evidence="1">
    <location>
        <begin position="333"/>
        <end position="360"/>
    </location>
</feature>
<dbReference type="InterPro" id="IPR036457">
    <property type="entry name" value="PPM-type-like_dom_sf"/>
</dbReference>
<evidence type="ECO:0000256" key="1">
    <source>
        <dbReference type="SAM" id="MobiDB-lite"/>
    </source>
</evidence>
<dbReference type="Pfam" id="PF00481">
    <property type="entry name" value="PP2C"/>
    <property type="match status" value="1"/>
</dbReference>
<dbReference type="CDD" id="cd11717">
    <property type="entry name" value="THUMP_THUMPD1_like"/>
    <property type="match status" value="1"/>
</dbReference>
<sequence length="720" mass="80652">MGEKRQKPKGGSRLPAWKRGKQETGKLQIGSRGLLITHTQPKKYKEAMQECLTILREHCESSNPDFGRGRAGDNTANSAANVEEAIKLELEDSKAFFDRFVPGPNVSKNVDVVYFKNEADIPSKYIKEIFHANLKENTYSARFLCRMIPYDLVCKAEGEPFTEALTKLIAREFPNSQANGVLDTGRFIFDQYNTLLADNKDDSFTWCLSYTSRNSNALPRQDVLDLSVQLVGRNYSVDLHSPDKLIVVEVVKMPLRINRMPEDSTGEESAVDLVVPTDGIWVEHEDESEGGWYAHEGLQWLYNTRDRIYYHIETNTVVSAGAKGPYNLIGKNSSAGSTDAKPNNDHYSPVDSVQESSEDPDISIDFERDLRAATISRQGNSDQKDTCEDYYVTLECMSIHLVSRSEALCYYTGVFDGHCGYKCAEYLTKHLKNNILSVYRQAVRSTRQKKSEKDVPVDESAEVKALMQGCSKGFEMTDKNFCNIASNYHLWDGSTATISLIYGPDEEGCLKLITAHAGDSRALLCSMTESDQCLAQALTTDHKPNDAKERQYIEKNGGYVEFTQGAWRCISKGRNGQPTSGLATSRALGDYPLKHPNRIVSSEPDVCVYTINFDNDLFLVLVTDGITAVLTNQEIVDLVCEAIDEECSPDAAAERVVATAEQRGSLDDKTCTVIYFGWHRDLFDKCVRNKEADVQRQARETIELQQENAASDKEDDIFSN</sequence>
<feature type="compositionally biased region" description="Basic residues" evidence="1">
    <location>
        <begin position="1"/>
        <end position="10"/>
    </location>
</feature>
<evidence type="ECO:0000313" key="3">
    <source>
        <dbReference type="EMBL" id="GFE52652.1"/>
    </source>
</evidence>
<dbReference type="CDD" id="cd00143">
    <property type="entry name" value="PP2Cc"/>
    <property type="match status" value="1"/>
</dbReference>
<dbReference type="EMBL" id="BLIY01000001">
    <property type="protein sequence ID" value="GFE52652.1"/>
    <property type="molecule type" value="Genomic_DNA"/>
</dbReference>
<dbReference type="Proteomes" id="UP001057455">
    <property type="component" value="Unassembled WGS sequence"/>
</dbReference>
<dbReference type="InterPro" id="IPR004114">
    <property type="entry name" value="THUMP_dom"/>
</dbReference>
<dbReference type="SUPFAM" id="SSF143437">
    <property type="entry name" value="THUMP domain-like"/>
    <property type="match status" value="1"/>
</dbReference>
<comment type="caution">
    <text evidence="3">The sequence shown here is derived from an EMBL/GenBank/DDBJ whole genome shotgun (WGS) entry which is preliminary data.</text>
</comment>
<dbReference type="AlphaFoldDB" id="A0A9W5T9Y9"/>
<dbReference type="GO" id="GO:0004722">
    <property type="term" value="F:protein serine/threonine phosphatase activity"/>
    <property type="evidence" value="ECO:0007669"/>
    <property type="project" value="InterPro"/>
</dbReference>
<dbReference type="Pfam" id="PF02926">
    <property type="entry name" value="THUMP"/>
    <property type="match status" value="1"/>
</dbReference>
<dbReference type="PANTHER" id="PTHR47992">
    <property type="entry name" value="PROTEIN PHOSPHATASE"/>
    <property type="match status" value="1"/>
</dbReference>
<reference evidence="3" key="1">
    <citation type="submission" date="2019-12" db="EMBL/GenBank/DDBJ databases">
        <title>Genome sequence of Babesia ovis.</title>
        <authorList>
            <person name="Yamagishi J."/>
            <person name="Sevinc F."/>
            <person name="Xuan X."/>
        </authorList>
    </citation>
    <scope>NUCLEOTIDE SEQUENCE</scope>
    <source>
        <strain evidence="3">Selcuk</strain>
    </source>
</reference>
<accession>A0A9W5T9Y9</accession>
<dbReference type="PROSITE" id="PS51746">
    <property type="entry name" value="PPM_2"/>
    <property type="match status" value="1"/>
</dbReference>
<proteinExistence type="predicted"/>
<dbReference type="InterPro" id="IPR015655">
    <property type="entry name" value="PP2C"/>
</dbReference>
<dbReference type="Gene3D" id="3.60.40.10">
    <property type="entry name" value="PPM-type phosphatase domain"/>
    <property type="match status" value="1"/>
</dbReference>
<feature type="domain" description="PPM-type phosphatase" evidence="2">
    <location>
        <begin position="371"/>
        <end position="676"/>
    </location>
</feature>
<dbReference type="OrthoDB" id="10264738at2759"/>
<gene>
    <name evidence="3" type="ORF">BaOVIS_000560</name>
</gene>
<dbReference type="InterPro" id="IPR040183">
    <property type="entry name" value="THUMPD1-like"/>
</dbReference>
<protein>
    <submittedName>
        <fullName evidence="3">Phosphatase 2C domain containing protein</fullName>
    </submittedName>
</protein>
<evidence type="ECO:0000259" key="2">
    <source>
        <dbReference type="PROSITE" id="PS51746"/>
    </source>
</evidence>
<dbReference type="InterPro" id="IPR001932">
    <property type="entry name" value="PPM-type_phosphatase-like_dom"/>
</dbReference>
<evidence type="ECO:0000313" key="4">
    <source>
        <dbReference type="Proteomes" id="UP001057455"/>
    </source>
</evidence>
<dbReference type="GO" id="GO:0006400">
    <property type="term" value="P:tRNA modification"/>
    <property type="evidence" value="ECO:0007669"/>
    <property type="project" value="InterPro"/>
</dbReference>
<dbReference type="GO" id="GO:0003723">
    <property type="term" value="F:RNA binding"/>
    <property type="evidence" value="ECO:0007669"/>
    <property type="project" value="InterPro"/>
</dbReference>
<feature type="region of interest" description="Disordered" evidence="1">
    <location>
        <begin position="1"/>
        <end position="25"/>
    </location>
</feature>
<organism evidence="3 4">
    <name type="scientific">Babesia ovis</name>
    <dbReference type="NCBI Taxonomy" id="5869"/>
    <lineage>
        <taxon>Eukaryota</taxon>
        <taxon>Sar</taxon>
        <taxon>Alveolata</taxon>
        <taxon>Apicomplexa</taxon>
        <taxon>Aconoidasida</taxon>
        <taxon>Piroplasmida</taxon>
        <taxon>Babesiidae</taxon>
        <taxon>Babesia</taxon>
    </lineage>
</organism>
<name>A0A9W5T9Y9_BABOV</name>
<dbReference type="Gene3D" id="3.30.2300.10">
    <property type="entry name" value="THUMP superfamily"/>
    <property type="match status" value="1"/>
</dbReference>